<dbReference type="GO" id="GO:0005525">
    <property type="term" value="F:GTP binding"/>
    <property type="evidence" value="ECO:0007669"/>
    <property type="project" value="UniProtKB-KW"/>
</dbReference>
<dbReference type="EMBL" id="JAEUBE010000378">
    <property type="protein sequence ID" value="KAH3662581.1"/>
    <property type="molecule type" value="Genomic_DNA"/>
</dbReference>
<evidence type="ECO:0000313" key="5">
    <source>
        <dbReference type="Proteomes" id="UP000769157"/>
    </source>
</evidence>
<feature type="domain" description="G" evidence="3">
    <location>
        <begin position="154"/>
        <end position="249"/>
    </location>
</feature>
<dbReference type="InterPro" id="IPR006073">
    <property type="entry name" value="GTP-bd"/>
</dbReference>
<dbReference type="InterPro" id="IPR027417">
    <property type="entry name" value="P-loop_NTPase"/>
</dbReference>
<keyword evidence="2" id="KW-0342">GTP-binding</keyword>
<dbReference type="OrthoDB" id="269151at2759"/>
<evidence type="ECO:0000256" key="1">
    <source>
        <dbReference type="ARBA" id="ARBA00022741"/>
    </source>
</evidence>
<reference evidence="4" key="1">
    <citation type="journal article" date="2021" name="Open Biol.">
        <title>Shared evolutionary footprints suggest mitochondrial oxidative damage underlies multiple complex I losses in fungi.</title>
        <authorList>
            <person name="Schikora-Tamarit M.A."/>
            <person name="Marcet-Houben M."/>
            <person name="Nosek J."/>
            <person name="Gabaldon T."/>
        </authorList>
    </citation>
    <scope>NUCLEOTIDE SEQUENCE</scope>
    <source>
        <strain evidence="4">CBS6075</strain>
    </source>
</reference>
<evidence type="ECO:0000259" key="3">
    <source>
        <dbReference type="Pfam" id="PF01926"/>
    </source>
</evidence>
<protein>
    <recommendedName>
        <fullName evidence="3">G domain-containing protein</fullName>
    </recommendedName>
</protein>
<evidence type="ECO:0000256" key="2">
    <source>
        <dbReference type="ARBA" id="ARBA00023134"/>
    </source>
</evidence>
<dbReference type="Gene3D" id="3.40.50.300">
    <property type="entry name" value="P-loop containing nucleotide triphosphate hydrolases"/>
    <property type="match status" value="1"/>
</dbReference>
<dbReference type="Pfam" id="PF01926">
    <property type="entry name" value="MMR_HSR1"/>
    <property type="match status" value="1"/>
</dbReference>
<dbReference type="GO" id="GO:0003924">
    <property type="term" value="F:GTPase activity"/>
    <property type="evidence" value="ECO:0007669"/>
    <property type="project" value="TreeGrafter"/>
</dbReference>
<dbReference type="PANTHER" id="PTHR45782">
    <property type="entry name" value="MITOCHONDRIAL RIBOSOME-ASSOCIATED GTPASE 1"/>
    <property type="match status" value="1"/>
</dbReference>
<name>A0A9P8T1J0_9ASCO</name>
<dbReference type="GO" id="GO:0005739">
    <property type="term" value="C:mitochondrion"/>
    <property type="evidence" value="ECO:0007669"/>
    <property type="project" value="TreeGrafter"/>
</dbReference>
<dbReference type="RefSeq" id="XP_046059670.1">
    <property type="nucleotide sequence ID" value="XM_046207057.1"/>
</dbReference>
<dbReference type="PANTHER" id="PTHR45782:SF4">
    <property type="entry name" value="MITOCHONDRIAL RIBOSOME-ASSOCIATED GTPASE 1"/>
    <property type="match status" value="1"/>
</dbReference>
<sequence length="373" mass="42678">MSSPLLKAVQEVQHTFQRLTKHVAVPVSGFEPRLVFPDYRVPLSDFQGHHRAAFTRMKKLAPEIDLVIELRDSRAPLTTTNYLLEKVLRGKPKIVLYTKTRQSILSRQIFDKWNVKNETWGLFDNKREDHLDNVVKLIKAKCNEMEPLPPLGMKILVAGMPNVGKSTLVNRLRRKLIDTKNGNLKDVARVERRGGTTRAVSELIKLSNDPLIYIHDTPGVMLPSMTNSKSMLIHSLLRTVDARIVDPVISIDYFLYLANIQSPDAYLYRDFYNTPTNDVNRLLESVARSRGLFKVKTGKNKYKKVKNMVPNSTVDMKAAAILLQEHITKSEHDKVCFDMDMMRDLSPAQIEEILDAERDRVMAMELDLPGDRD</sequence>
<proteinExistence type="predicted"/>
<evidence type="ECO:0000313" key="4">
    <source>
        <dbReference type="EMBL" id="KAH3662581.1"/>
    </source>
</evidence>
<dbReference type="SUPFAM" id="SSF52540">
    <property type="entry name" value="P-loop containing nucleoside triphosphate hydrolases"/>
    <property type="match status" value="1"/>
</dbReference>
<organism evidence="4 5">
    <name type="scientific">Ogataea philodendri</name>
    <dbReference type="NCBI Taxonomy" id="1378263"/>
    <lineage>
        <taxon>Eukaryota</taxon>
        <taxon>Fungi</taxon>
        <taxon>Dikarya</taxon>
        <taxon>Ascomycota</taxon>
        <taxon>Saccharomycotina</taxon>
        <taxon>Pichiomycetes</taxon>
        <taxon>Pichiales</taxon>
        <taxon>Pichiaceae</taxon>
        <taxon>Ogataea</taxon>
    </lineage>
</organism>
<gene>
    <name evidence="4" type="ORF">OGAPHI_005833</name>
</gene>
<dbReference type="Proteomes" id="UP000769157">
    <property type="component" value="Unassembled WGS sequence"/>
</dbReference>
<dbReference type="GO" id="GO:0032543">
    <property type="term" value="P:mitochondrial translation"/>
    <property type="evidence" value="ECO:0007669"/>
    <property type="project" value="TreeGrafter"/>
</dbReference>
<keyword evidence="1" id="KW-0547">Nucleotide-binding</keyword>
<dbReference type="GeneID" id="70237797"/>
<reference evidence="4" key="2">
    <citation type="submission" date="2021-01" db="EMBL/GenBank/DDBJ databases">
        <authorList>
            <person name="Schikora-Tamarit M.A."/>
        </authorList>
    </citation>
    <scope>NUCLEOTIDE SEQUENCE</scope>
    <source>
        <strain evidence="4">CBS6075</strain>
    </source>
</reference>
<keyword evidence="5" id="KW-1185">Reference proteome</keyword>
<dbReference type="AlphaFoldDB" id="A0A9P8T1J0"/>
<accession>A0A9P8T1J0</accession>
<comment type="caution">
    <text evidence="4">The sequence shown here is derived from an EMBL/GenBank/DDBJ whole genome shotgun (WGS) entry which is preliminary data.</text>
</comment>